<name>A0A8X6WM07_9ARAC</name>
<protein>
    <submittedName>
        <fullName evidence="1">Uncharacterized protein</fullName>
    </submittedName>
</protein>
<comment type="caution">
    <text evidence="1">The sequence shown here is derived from an EMBL/GenBank/DDBJ whole genome shotgun (WGS) entry which is preliminary data.</text>
</comment>
<sequence length="84" mass="9451">MTNVNNSIPVVRSIAVYRFCQALERNAIHVPSNDVKLEMILAKPRKGKQTAPAPFVYSVILLKMGEVLDLKVELLSEYKDLPLL</sequence>
<dbReference type="AlphaFoldDB" id="A0A8X6WM07"/>
<dbReference type="EMBL" id="BMAV01000295">
    <property type="protein sequence ID" value="GFY37445.1"/>
    <property type="molecule type" value="Genomic_DNA"/>
</dbReference>
<evidence type="ECO:0000313" key="1">
    <source>
        <dbReference type="EMBL" id="GFY37445.1"/>
    </source>
</evidence>
<gene>
    <name evidence="1" type="ORF">TNIN_146451</name>
</gene>
<dbReference type="Proteomes" id="UP000886998">
    <property type="component" value="Unassembled WGS sequence"/>
</dbReference>
<proteinExistence type="predicted"/>
<keyword evidence="2" id="KW-1185">Reference proteome</keyword>
<evidence type="ECO:0000313" key="2">
    <source>
        <dbReference type="Proteomes" id="UP000886998"/>
    </source>
</evidence>
<organism evidence="1 2">
    <name type="scientific">Trichonephila inaurata madagascariensis</name>
    <dbReference type="NCBI Taxonomy" id="2747483"/>
    <lineage>
        <taxon>Eukaryota</taxon>
        <taxon>Metazoa</taxon>
        <taxon>Ecdysozoa</taxon>
        <taxon>Arthropoda</taxon>
        <taxon>Chelicerata</taxon>
        <taxon>Arachnida</taxon>
        <taxon>Araneae</taxon>
        <taxon>Araneomorphae</taxon>
        <taxon>Entelegynae</taxon>
        <taxon>Araneoidea</taxon>
        <taxon>Nephilidae</taxon>
        <taxon>Trichonephila</taxon>
        <taxon>Trichonephila inaurata</taxon>
    </lineage>
</organism>
<reference evidence="1" key="1">
    <citation type="submission" date="2020-08" db="EMBL/GenBank/DDBJ databases">
        <title>Multicomponent nature underlies the extraordinary mechanical properties of spider dragline silk.</title>
        <authorList>
            <person name="Kono N."/>
            <person name="Nakamura H."/>
            <person name="Mori M."/>
            <person name="Yoshida Y."/>
            <person name="Ohtoshi R."/>
            <person name="Malay A.D."/>
            <person name="Moran D.A.P."/>
            <person name="Tomita M."/>
            <person name="Numata K."/>
            <person name="Arakawa K."/>
        </authorList>
    </citation>
    <scope>NUCLEOTIDE SEQUENCE</scope>
</reference>
<accession>A0A8X6WM07</accession>